<sequence length="355" mass="38033">MLFVVIVLICCILSACDSSGTTGENSNQPQPTTTASSDKMSKKIKIGFSMDTLLEERWLKDRDLFREACEALGAEVEIIAANGDDAKQVTQAEQLISEGVDILVVVPHNADATAAIVKKAHSAGIKVLAYDRLIKNADVDLYVSFDNEAVGELQAKAITQLVPKGKFVYIGGADTDNNAHLFKQGVFNVLQPSIDRGDITVVYDQWTKDWTPVNALANMKDALEANDNQIDAVIAANDATAGGVVQALEGQGLAGRLPVAGQDAELAAAQRIVEGTQTMTVYKPIKLLADKAAELAVKLAKGEDTGADRTVNNGRIEVPSVLLQPIAVDKSNIDETIIADGFHSREDVYKNVDKK</sequence>
<dbReference type="SUPFAM" id="SSF53822">
    <property type="entry name" value="Periplasmic binding protein-like I"/>
    <property type="match status" value="1"/>
</dbReference>
<feature type="compositionally biased region" description="Polar residues" evidence="3">
    <location>
        <begin position="20"/>
        <end position="38"/>
    </location>
</feature>
<organism evidence="6 7">
    <name type="scientific">Paenibacillus catalpae</name>
    <dbReference type="NCBI Taxonomy" id="1045775"/>
    <lineage>
        <taxon>Bacteria</taxon>
        <taxon>Bacillati</taxon>
        <taxon>Bacillota</taxon>
        <taxon>Bacilli</taxon>
        <taxon>Bacillales</taxon>
        <taxon>Paenibacillaceae</taxon>
        <taxon>Paenibacillus</taxon>
    </lineage>
</organism>
<dbReference type="Proteomes" id="UP000198855">
    <property type="component" value="Unassembled WGS sequence"/>
</dbReference>
<dbReference type="InterPro" id="IPR013456">
    <property type="entry name" value="XylF"/>
</dbReference>
<dbReference type="GO" id="GO:0030288">
    <property type="term" value="C:outer membrane-bounded periplasmic space"/>
    <property type="evidence" value="ECO:0007669"/>
    <property type="project" value="TreeGrafter"/>
</dbReference>
<dbReference type="NCBIfam" id="TIGR02634">
    <property type="entry name" value="xylF"/>
    <property type="match status" value="1"/>
</dbReference>
<dbReference type="RefSeq" id="WP_425434644.1">
    <property type="nucleotide sequence ID" value="NZ_FOMT01000012.1"/>
</dbReference>
<gene>
    <name evidence="6" type="ORF">SAMN05216378_0132</name>
</gene>
<feature type="domain" description="Periplasmic binding protein" evidence="5">
    <location>
        <begin position="46"/>
        <end position="303"/>
    </location>
</feature>
<evidence type="ECO:0000313" key="7">
    <source>
        <dbReference type="Proteomes" id="UP000198855"/>
    </source>
</evidence>
<evidence type="ECO:0000256" key="3">
    <source>
        <dbReference type="SAM" id="MobiDB-lite"/>
    </source>
</evidence>
<dbReference type="AlphaFoldDB" id="A0A1I2I3K9"/>
<evidence type="ECO:0000259" key="5">
    <source>
        <dbReference type="Pfam" id="PF13407"/>
    </source>
</evidence>
<evidence type="ECO:0000313" key="6">
    <source>
        <dbReference type="EMBL" id="SFF36945.1"/>
    </source>
</evidence>
<feature type="chain" id="PRO_5011790241" evidence="4">
    <location>
        <begin position="21"/>
        <end position="355"/>
    </location>
</feature>
<dbReference type="InterPro" id="IPR028082">
    <property type="entry name" value="Peripla_BP_I"/>
</dbReference>
<dbReference type="GO" id="GO:0015753">
    <property type="term" value="P:D-xylose transmembrane transport"/>
    <property type="evidence" value="ECO:0007669"/>
    <property type="project" value="InterPro"/>
</dbReference>
<dbReference type="CDD" id="cd19991">
    <property type="entry name" value="PBP1_ABC_xylose_binding"/>
    <property type="match status" value="1"/>
</dbReference>
<protein>
    <submittedName>
        <fullName evidence="6">D-xylose transport system substrate-binding protein</fullName>
    </submittedName>
</protein>
<keyword evidence="2 4" id="KW-0732">Signal</keyword>
<evidence type="ECO:0000256" key="2">
    <source>
        <dbReference type="ARBA" id="ARBA00022729"/>
    </source>
</evidence>
<dbReference type="PANTHER" id="PTHR30036:SF1">
    <property type="entry name" value="D-XYLOSE-BINDING PERIPLASMIC PROTEIN"/>
    <property type="match status" value="1"/>
</dbReference>
<keyword evidence="7" id="KW-1185">Reference proteome</keyword>
<name>A0A1I2I3K9_9BACL</name>
<dbReference type="Gene3D" id="3.40.50.2300">
    <property type="match status" value="2"/>
</dbReference>
<dbReference type="InterPro" id="IPR050555">
    <property type="entry name" value="Bact_Solute-Bind_Prot2"/>
</dbReference>
<dbReference type="Pfam" id="PF13407">
    <property type="entry name" value="Peripla_BP_4"/>
    <property type="match status" value="1"/>
</dbReference>
<dbReference type="PANTHER" id="PTHR30036">
    <property type="entry name" value="D-XYLOSE-BINDING PERIPLASMIC PROTEIN"/>
    <property type="match status" value="1"/>
</dbReference>
<proteinExistence type="predicted"/>
<dbReference type="EMBL" id="FOMT01000012">
    <property type="protein sequence ID" value="SFF36945.1"/>
    <property type="molecule type" value="Genomic_DNA"/>
</dbReference>
<feature type="signal peptide" evidence="4">
    <location>
        <begin position="1"/>
        <end position="20"/>
    </location>
</feature>
<evidence type="ECO:0000256" key="4">
    <source>
        <dbReference type="SAM" id="SignalP"/>
    </source>
</evidence>
<accession>A0A1I2I3K9</accession>
<dbReference type="GO" id="GO:0048029">
    <property type="term" value="F:monosaccharide binding"/>
    <property type="evidence" value="ECO:0007669"/>
    <property type="project" value="InterPro"/>
</dbReference>
<feature type="region of interest" description="Disordered" evidence="3">
    <location>
        <begin position="20"/>
        <end position="39"/>
    </location>
</feature>
<dbReference type="InterPro" id="IPR025997">
    <property type="entry name" value="SBP_2_dom"/>
</dbReference>
<comment type="subcellular location">
    <subcellularLocation>
        <location evidence="1">Cell envelope</location>
    </subcellularLocation>
</comment>
<dbReference type="STRING" id="1045775.SAMN05216378_0132"/>
<evidence type="ECO:0000256" key="1">
    <source>
        <dbReference type="ARBA" id="ARBA00004196"/>
    </source>
</evidence>
<reference evidence="7" key="1">
    <citation type="submission" date="2016-10" db="EMBL/GenBank/DDBJ databases">
        <authorList>
            <person name="Varghese N."/>
            <person name="Submissions S."/>
        </authorList>
    </citation>
    <scope>NUCLEOTIDE SEQUENCE [LARGE SCALE GENOMIC DNA]</scope>
    <source>
        <strain evidence="7">CGMCC 1.10784</strain>
    </source>
</reference>